<dbReference type="SUPFAM" id="SSF69754">
    <property type="entry name" value="Ribosome binding protein Y (YfiA homologue)"/>
    <property type="match status" value="1"/>
</dbReference>
<organism evidence="2 3">
    <name type="scientific">Candidatus Nomurabacteria bacterium GW2011_GWC2_42_20</name>
    <dbReference type="NCBI Taxonomy" id="1618756"/>
    <lineage>
        <taxon>Bacteria</taxon>
        <taxon>Candidatus Nomuraibacteriota</taxon>
    </lineage>
</organism>
<dbReference type="GO" id="GO:0043024">
    <property type="term" value="F:ribosomal small subunit binding"/>
    <property type="evidence" value="ECO:0007669"/>
    <property type="project" value="TreeGrafter"/>
</dbReference>
<gene>
    <name evidence="2" type="ORF">UV12_C0006G0033</name>
</gene>
<comment type="caution">
    <text evidence="2">The sequence shown here is derived from an EMBL/GenBank/DDBJ whole genome shotgun (WGS) entry which is preliminary data.</text>
</comment>
<dbReference type="PANTHER" id="PTHR33231">
    <property type="entry name" value="30S RIBOSOMAL PROTEIN"/>
    <property type="match status" value="1"/>
</dbReference>
<dbReference type="InterPro" id="IPR036567">
    <property type="entry name" value="RHF-like"/>
</dbReference>
<dbReference type="PANTHER" id="PTHR33231:SF1">
    <property type="entry name" value="30S RIBOSOMAL PROTEIN"/>
    <property type="match status" value="1"/>
</dbReference>
<accession>A0A0G0ZG17</accession>
<evidence type="ECO:0000313" key="2">
    <source>
        <dbReference type="EMBL" id="KKS47609.1"/>
    </source>
</evidence>
<dbReference type="NCBIfam" id="TIGR00741">
    <property type="entry name" value="yfiA"/>
    <property type="match status" value="1"/>
</dbReference>
<dbReference type="STRING" id="1618756.UV12_C0006G0033"/>
<dbReference type="Proteomes" id="UP000034704">
    <property type="component" value="Unassembled WGS sequence"/>
</dbReference>
<dbReference type="InterPro" id="IPR003489">
    <property type="entry name" value="RHF/RaiA"/>
</dbReference>
<keyword evidence="2" id="KW-0689">Ribosomal protein</keyword>
<dbReference type="GO" id="GO:0045900">
    <property type="term" value="P:negative regulation of translational elongation"/>
    <property type="evidence" value="ECO:0007669"/>
    <property type="project" value="TreeGrafter"/>
</dbReference>
<dbReference type="CDD" id="cd00552">
    <property type="entry name" value="RaiA"/>
    <property type="match status" value="1"/>
</dbReference>
<dbReference type="InterPro" id="IPR050574">
    <property type="entry name" value="HPF/YfiA_ribosome-assoc"/>
</dbReference>
<dbReference type="Pfam" id="PF02482">
    <property type="entry name" value="Ribosomal_S30AE"/>
    <property type="match status" value="1"/>
</dbReference>
<dbReference type="Gene3D" id="3.30.160.100">
    <property type="entry name" value="Ribosome hibernation promotion factor-like"/>
    <property type="match status" value="1"/>
</dbReference>
<proteinExistence type="predicted"/>
<protein>
    <submittedName>
        <fullName evidence="2">Sigma 54 modulation protein/ribosomal protein S30EA</fullName>
    </submittedName>
</protein>
<name>A0A0G0ZG17_9BACT</name>
<dbReference type="GO" id="GO:0022627">
    <property type="term" value="C:cytosolic small ribosomal subunit"/>
    <property type="evidence" value="ECO:0007669"/>
    <property type="project" value="TreeGrafter"/>
</dbReference>
<evidence type="ECO:0000313" key="3">
    <source>
        <dbReference type="Proteomes" id="UP000034704"/>
    </source>
</evidence>
<sequence>MFMNIKITTTNIELTSAIESYVDEKMRSVEKFAIPHENEEPVVSVEIGKTTNHHQSGDVFRADVNMKVRGKHFRATSEKDDLYAAIDDMRNELVRELSSHKEKTRTLVRRGAGMIKNMLRFGREK</sequence>
<dbReference type="EMBL" id="LCDG01000006">
    <property type="protein sequence ID" value="KKS47609.1"/>
    <property type="molecule type" value="Genomic_DNA"/>
</dbReference>
<keyword evidence="2" id="KW-0687">Ribonucleoprotein</keyword>
<reference evidence="2 3" key="1">
    <citation type="journal article" date="2015" name="Nature">
        <title>rRNA introns, odd ribosomes, and small enigmatic genomes across a large radiation of phyla.</title>
        <authorList>
            <person name="Brown C.T."/>
            <person name="Hug L.A."/>
            <person name="Thomas B.C."/>
            <person name="Sharon I."/>
            <person name="Castelle C.J."/>
            <person name="Singh A."/>
            <person name="Wilkins M.J."/>
            <person name="Williams K.H."/>
            <person name="Banfield J.F."/>
        </authorList>
    </citation>
    <scope>NUCLEOTIDE SEQUENCE [LARGE SCALE GENOMIC DNA]</scope>
</reference>
<keyword evidence="1" id="KW-0810">Translation regulation</keyword>
<dbReference type="AlphaFoldDB" id="A0A0G0ZG17"/>
<evidence type="ECO:0000256" key="1">
    <source>
        <dbReference type="ARBA" id="ARBA00022845"/>
    </source>
</evidence>